<dbReference type="InterPro" id="IPR001226">
    <property type="entry name" value="Flavodoxin_CS"/>
</dbReference>
<reference evidence="2 3" key="1">
    <citation type="journal article" date="2021" name="MBio">
        <title>Poor Competitiveness of Bradyrhizobium in Pigeon Pea Root Colonization in Indian Soils.</title>
        <authorList>
            <person name="Chalasani D."/>
            <person name="Basu A."/>
            <person name="Pullabhotla S.V.S.R.N."/>
            <person name="Jorrin B."/>
            <person name="Neal A.L."/>
            <person name="Poole P.S."/>
            <person name="Podile A.R."/>
            <person name="Tkacz A."/>
        </authorList>
    </citation>
    <scope>NUCLEOTIDE SEQUENCE [LARGE SCALE GENOMIC DNA]</scope>
    <source>
        <strain evidence="2 3">HU12</strain>
    </source>
</reference>
<dbReference type="InterPro" id="IPR008254">
    <property type="entry name" value="Flavodoxin/NO_synth"/>
</dbReference>
<protein>
    <submittedName>
        <fullName evidence="2">Flavodoxin family protein</fullName>
    </submittedName>
</protein>
<dbReference type="EMBL" id="JAEUAX010000020">
    <property type="protein sequence ID" value="MBW9111941.1"/>
    <property type="molecule type" value="Genomic_DNA"/>
</dbReference>
<organism evidence="2 3">
    <name type="scientific">Microbacterium ureisolvens</name>
    <dbReference type="NCBI Taxonomy" id="2781186"/>
    <lineage>
        <taxon>Bacteria</taxon>
        <taxon>Bacillati</taxon>
        <taxon>Actinomycetota</taxon>
        <taxon>Actinomycetes</taxon>
        <taxon>Micrococcales</taxon>
        <taxon>Microbacteriaceae</taxon>
        <taxon>Microbacterium</taxon>
    </lineage>
</organism>
<evidence type="ECO:0000313" key="2">
    <source>
        <dbReference type="EMBL" id="MBW9111941.1"/>
    </source>
</evidence>
<gene>
    <name evidence="2" type="ORF">JNB61_19415</name>
</gene>
<dbReference type="Pfam" id="PF00258">
    <property type="entry name" value="Flavodoxin_1"/>
    <property type="match status" value="1"/>
</dbReference>
<evidence type="ECO:0000259" key="1">
    <source>
        <dbReference type="PROSITE" id="PS50902"/>
    </source>
</evidence>
<evidence type="ECO:0000313" key="3">
    <source>
        <dbReference type="Proteomes" id="UP000777440"/>
    </source>
</evidence>
<dbReference type="InterPro" id="IPR029039">
    <property type="entry name" value="Flavoprotein-like_sf"/>
</dbReference>
<accession>A0ABS7I2Q7</accession>
<dbReference type="PROSITE" id="PS00201">
    <property type="entry name" value="FLAVODOXIN"/>
    <property type="match status" value="1"/>
</dbReference>
<feature type="domain" description="Flavodoxin-like" evidence="1">
    <location>
        <begin position="11"/>
        <end position="176"/>
    </location>
</feature>
<dbReference type="RefSeq" id="WP_220340704.1">
    <property type="nucleotide sequence ID" value="NZ_JAEUAX010000020.1"/>
</dbReference>
<sequence length="187" mass="20417">MDSPVEGVAHVAIVYESMFGNTRSIAEAIADGIRPYCPVTLVPIGRVDELAGELDMLIVGGPTHAHGLSRPESRAEAIVWADNEQKNLHLDDGWSERGIREWLAHTPSPARRFAAFDTRVDMPRIFTGSAAAAIDRRLTKAGGERFAGPMSFLVDRGSRLVDGEVERAHEWGGELGVRIAPARRQPL</sequence>
<name>A0ABS7I2Q7_9MICO</name>
<comment type="caution">
    <text evidence="2">The sequence shown here is derived from an EMBL/GenBank/DDBJ whole genome shotgun (WGS) entry which is preliminary data.</text>
</comment>
<dbReference type="Proteomes" id="UP000777440">
    <property type="component" value="Unassembled WGS sequence"/>
</dbReference>
<proteinExistence type="predicted"/>
<keyword evidence="3" id="KW-1185">Reference proteome</keyword>
<dbReference type="Gene3D" id="3.40.50.360">
    <property type="match status" value="1"/>
</dbReference>
<dbReference type="SUPFAM" id="SSF52218">
    <property type="entry name" value="Flavoproteins"/>
    <property type="match status" value="1"/>
</dbReference>
<dbReference type="PROSITE" id="PS50902">
    <property type="entry name" value="FLAVODOXIN_LIKE"/>
    <property type="match status" value="1"/>
</dbReference>